<feature type="signal peptide" evidence="2">
    <location>
        <begin position="1"/>
        <end position="29"/>
    </location>
</feature>
<feature type="region of interest" description="Disordered" evidence="1">
    <location>
        <begin position="74"/>
        <end position="105"/>
    </location>
</feature>
<accession>A0A2V5GW85</accession>
<evidence type="ECO:0000313" key="3">
    <source>
        <dbReference type="EMBL" id="PYI15558.1"/>
    </source>
</evidence>
<organism evidence="3 4">
    <name type="scientific">Aspergillus violaceofuscus (strain CBS 115571)</name>
    <dbReference type="NCBI Taxonomy" id="1450538"/>
    <lineage>
        <taxon>Eukaryota</taxon>
        <taxon>Fungi</taxon>
        <taxon>Dikarya</taxon>
        <taxon>Ascomycota</taxon>
        <taxon>Pezizomycotina</taxon>
        <taxon>Eurotiomycetes</taxon>
        <taxon>Eurotiomycetidae</taxon>
        <taxon>Eurotiales</taxon>
        <taxon>Aspergillaceae</taxon>
        <taxon>Aspergillus</taxon>
    </lineage>
</organism>
<keyword evidence="4" id="KW-1185">Reference proteome</keyword>
<name>A0A2V5GW85_ASPV1</name>
<evidence type="ECO:0000256" key="2">
    <source>
        <dbReference type="SAM" id="SignalP"/>
    </source>
</evidence>
<gene>
    <name evidence="3" type="ORF">BO99DRAFT_249691</name>
</gene>
<feature type="compositionally biased region" description="Polar residues" evidence="1">
    <location>
        <begin position="74"/>
        <end position="85"/>
    </location>
</feature>
<dbReference type="AlphaFoldDB" id="A0A2V5GW85"/>
<evidence type="ECO:0000313" key="4">
    <source>
        <dbReference type="Proteomes" id="UP000249829"/>
    </source>
</evidence>
<evidence type="ECO:0000256" key="1">
    <source>
        <dbReference type="SAM" id="MobiDB-lite"/>
    </source>
</evidence>
<proteinExistence type="predicted"/>
<sequence>MRKRGSPERQYLKRLLLLLLSICKRKTQAEDSPDQPGSPSRKAICQFRWLVLIHTNQDLGSGLPVPIYLKETMQASKQASKQASRQADKQVGRQASEKEDEEENSRTMCSLAGLAAAAAAAAAAGLEYGTVEDRDSGEEGVQKGCAAKVQWELTDYFRCFLKGS</sequence>
<dbReference type="EMBL" id="KZ825184">
    <property type="protein sequence ID" value="PYI15558.1"/>
    <property type="molecule type" value="Genomic_DNA"/>
</dbReference>
<feature type="compositionally biased region" description="Basic and acidic residues" evidence="1">
    <location>
        <begin position="86"/>
        <end position="97"/>
    </location>
</feature>
<protein>
    <submittedName>
        <fullName evidence="3">Uncharacterized protein</fullName>
    </submittedName>
</protein>
<dbReference type="Proteomes" id="UP000249829">
    <property type="component" value="Unassembled WGS sequence"/>
</dbReference>
<reference evidence="3 4" key="1">
    <citation type="submission" date="2018-02" db="EMBL/GenBank/DDBJ databases">
        <title>The genomes of Aspergillus section Nigri reveals drivers in fungal speciation.</title>
        <authorList>
            <consortium name="DOE Joint Genome Institute"/>
            <person name="Vesth T.C."/>
            <person name="Nybo J."/>
            <person name="Theobald S."/>
            <person name="Brandl J."/>
            <person name="Frisvad J.C."/>
            <person name="Nielsen K.F."/>
            <person name="Lyhne E.K."/>
            <person name="Kogle M.E."/>
            <person name="Kuo A."/>
            <person name="Riley R."/>
            <person name="Clum A."/>
            <person name="Nolan M."/>
            <person name="Lipzen A."/>
            <person name="Salamov A."/>
            <person name="Henrissat B."/>
            <person name="Wiebenga A."/>
            <person name="De vries R.P."/>
            <person name="Grigoriev I.V."/>
            <person name="Mortensen U.H."/>
            <person name="Andersen M.R."/>
            <person name="Baker S.E."/>
        </authorList>
    </citation>
    <scope>NUCLEOTIDE SEQUENCE [LARGE SCALE GENOMIC DNA]</scope>
    <source>
        <strain evidence="3 4">CBS 115571</strain>
    </source>
</reference>
<feature type="chain" id="PRO_5016173236" evidence="2">
    <location>
        <begin position="30"/>
        <end position="164"/>
    </location>
</feature>
<keyword evidence="2" id="KW-0732">Signal</keyword>